<evidence type="ECO:0000256" key="5">
    <source>
        <dbReference type="ARBA" id="ARBA00023136"/>
    </source>
</evidence>
<dbReference type="PANTHER" id="PTHR31769">
    <property type="entry name" value="OS07G0462200 PROTEIN-RELATED"/>
    <property type="match status" value="1"/>
</dbReference>
<comment type="similarity">
    <text evidence="6">Belongs to the DESIGUAL family.</text>
</comment>
<name>A0A811S5B5_9POAL</name>
<dbReference type="OrthoDB" id="2015495at2759"/>
<comment type="caution">
    <text evidence="8">The sequence shown here is derived from an EMBL/GenBank/DDBJ whole genome shotgun (WGS) entry which is preliminary data.</text>
</comment>
<dbReference type="EMBL" id="CAJGYO010000018">
    <property type="protein sequence ID" value="CAD6336739.1"/>
    <property type="molecule type" value="Genomic_DNA"/>
</dbReference>
<keyword evidence="4 7" id="KW-1133">Transmembrane helix</keyword>
<organism evidence="8 9">
    <name type="scientific">Miscanthus lutarioriparius</name>
    <dbReference type="NCBI Taxonomy" id="422564"/>
    <lineage>
        <taxon>Eukaryota</taxon>
        <taxon>Viridiplantae</taxon>
        <taxon>Streptophyta</taxon>
        <taxon>Embryophyta</taxon>
        <taxon>Tracheophyta</taxon>
        <taxon>Spermatophyta</taxon>
        <taxon>Magnoliopsida</taxon>
        <taxon>Liliopsida</taxon>
        <taxon>Poales</taxon>
        <taxon>Poaceae</taxon>
        <taxon>PACMAD clade</taxon>
        <taxon>Panicoideae</taxon>
        <taxon>Andropogonodae</taxon>
        <taxon>Andropogoneae</taxon>
        <taxon>Saccharinae</taxon>
        <taxon>Miscanthus</taxon>
    </lineage>
</organism>
<comment type="subcellular location">
    <subcellularLocation>
        <location evidence="1">Endomembrane system</location>
        <topology evidence="1">Multi-pass membrane protein</topology>
    </subcellularLocation>
</comment>
<keyword evidence="3" id="KW-0732">Signal</keyword>
<evidence type="ECO:0000313" key="9">
    <source>
        <dbReference type="Proteomes" id="UP000604825"/>
    </source>
</evidence>
<dbReference type="Pfam" id="PF06749">
    <property type="entry name" value="DUF1218"/>
    <property type="match status" value="1"/>
</dbReference>
<reference evidence="8" key="1">
    <citation type="submission" date="2020-10" db="EMBL/GenBank/DDBJ databases">
        <authorList>
            <person name="Han B."/>
            <person name="Lu T."/>
            <person name="Zhao Q."/>
            <person name="Huang X."/>
            <person name="Zhao Y."/>
        </authorList>
    </citation>
    <scope>NUCLEOTIDE SEQUENCE</scope>
</reference>
<protein>
    <recommendedName>
        <fullName evidence="10">Fiber protein Fb34</fullName>
    </recommendedName>
</protein>
<dbReference type="AlphaFoldDB" id="A0A811S5B5"/>
<dbReference type="InterPro" id="IPR009606">
    <property type="entry name" value="DEAL/Modifying_wall_lignin1/2"/>
</dbReference>
<keyword evidence="5 7" id="KW-0472">Membrane</keyword>
<feature type="transmembrane region" description="Helical" evidence="7">
    <location>
        <begin position="207"/>
        <end position="228"/>
    </location>
</feature>
<evidence type="ECO:0000313" key="8">
    <source>
        <dbReference type="EMBL" id="CAD6336739.1"/>
    </source>
</evidence>
<keyword evidence="9" id="KW-1185">Reference proteome</keyword>
<feature type="transmembrane region" description="Helical" evidence="7">
    <location>
        <begin position="12"/>
        <end position="36"/>
    </location>
</feature>
<proteinExistence type="inferred from homology"/>
<keyword evidence="2 7" id="KW-0812">Transmembrane</keyword>
<evidence type="ECO:0000256" key="3">
    <source>
        <dbReference type="ARBA" id="ARBA00022729"/>
    </source>
</evidence>
<evidence type="ECO:0000256" key="4">
    <source>
        <dbReference type="ARBA" id="ARBA00022989"/>
    </source>
</evidence>
<sequence length="342" mass="37021">MVLFSGRFDSAVSFLVLTAPVWVFISGVVAPAVFVVDPAVGDAVRASKNSRLATAQAWFHTGRRRWWTCRTSRQAALDDTFVNDSTGGTSLKAHVRLAEGRTKSSQSYTTQSGNDRTEINDTVFNGHQWRLQLRCQASRPAAVCSEICKGALGVAPTSVITGPTWGSDGPQIQRDKKGCQHLKSLVKGSIVTDSSNTTFCVYDSDIATGYGVGAFLFLLSGHSLLMGVTRCMCFGAPLAPGGSRAWSIIYFASSWITFAIAEACLIAGATKNAYHTKYRNMVYAGNWTCQSLRKGVFIAGAVFVVFTMILNVYFYMYYSKATSQAAKRISKTTPSVGMTGYA</sequence>
<evidence type="ECO:0008006" key="10">
    <source>
        <dbReference type="Google" id="ProtNLM"/>
    </source>
</evidence>
<dbReference type="InterPro" id="IPR052222">
    <property type="entry name" value="DESIGUAL"/>
</dbReference>
<gene>
    <name evidence="8" type="ORF">NCGR_LOCUS60837</name>
</gene>
<dbReference type="GO" id="GO:0012505">
    <property type="term" value="C:endomembrane system"/>
    <property type="evidence" value="ECO:0007669"/>
    <property type="project" value="UniProtKB-SubCell"/>
</dbReference>
<evidence type="ECO:0000256" key="2">
    <source>
        <dbReference type="ARBA" id="ARBA00022692"/>
    </source>
</evidence>
<dbReference type="Proteomes" id="UP000604825">
    <property type="component" value="Unassembled WGS sequence"/>
</dbReference>
<accession>A0A811S5B5</accession>
<evidence type="ECO:0000256" key="1">
    <source>
        <dbReference type="ARBA" id="ARBA00004127"/>
    </source>
</evidence>
<feature type="transmembrane region" description="Helical" evidence="7">
    <location>
        <begin position="296"/>
        <end position="318"/>
    </location>
</feature>
<evidence type="ECO:0000256" key="6">
    <source>
        <dbReference type="ARBA" id="ARBA00029467"/>
    </source>
</evidence>
<evidence type="ECO:0000256" key="7">
    <source>
        <dbReference type="SAM" id="Phobius"/>
    </source>
</evidence>
<feature type="transmembrane region" description="Helical" evidence="7">
    <location>
        <begin position="248"/>
        <end position="269"/>
    </location>
</feature>